<evidence type="ECO:0000256" key="1">
    <source>
        <dbReference type="SAM" id="MobiDB-lite"/>
    </source>
</evidence>
<feature type="signal peptide" evidence="2">
    <location>
        <begin position="1"/>
        <end position="25"/>
    </location>
</feature>
<dbReference type="RefSeq" id="WP_133156642.1">
    <property type="nucleotide sequence ID" value="NZ_CP037867.1"/>
</dbReference>
<dbReference type="Proteomes" id="UP000293912">
    <property type="component" value="Chromosome"/>
</dbReference>
<evidence type="ECO:0008006" key="5">
    <source>
        <dbReference type="Google" id="ProtNLM"/>
    </source>
</evidence>
<dbReference type="Pfam" id="PF11072">
    <property type="entry name" value="DUF2859"/>
    <property type="match status" value="1"/>
</dbReference>
<name>A0A4P6WZX1_HYDPS</name>
<gene>
    <name evidence="3" type="ORF">HPF_11320</name>
</gene>
<feature type="region of interest" description="Disordered" evidence="1">
    <location>
        <begin position="176"/>
        <end position="195"/>
    </location>
</feature>
<dbReference type="AlphaFoldDB" id="A0A4P6WZX1"/>
<keyword evidence="4" id="KW-1185">Reference proteome</keyword>
<reference evidence="3 4" key="1">
    <citation type="submission" date="2019-03" db="EMBL/GenBank/DDBJ databases">
        <authorList>
            <person name="Sebastian G."/>
            <person name="Baumann P."/>
            <person name="Ruckert C."/>
            <person name="Kalinowski J."/>
            <person name="Nebel B."/>
            <person name="Takors R."/>
            <person name="Blombach B."/>
        </authorList>
    </citation>
    <scope>NUCLEOTIDE SEQUENCE [LARGE SCALE GENOMIC DNA]</scope>
    <source>
        <strain evidence="3 4">DSM 1084</strain>
    </source>
</reference>
<organism evidence="3 4">
    <name type="scientific">Hydrogenophaga pseudoflava</name>
    <name type="common">Pseudomonas carboxydoflava</name>
    <dbReference type="NCBI Taxonomy" id="47421"/>
    <lineage>
        <taxon>Bacteria</taxon>
        <taxon>Pseudomonadati</taxon>
        <taxon>Pseudomonadota</taxon>
        <taxon>Betaproteobacteria</taxon>
        <taxon>Burkholderiales</taxon>
        <taxon>Comamonadaceae</taxon>
        <taxon>Hydrogenophaga</taxon>
    </lineage>
</organism>
<feature type="chain" id="PRO_5020995014" description="Integrating conjugative element protein" evidence="2">
    <location>
        <begin position="26"/>
        <end position="195"/>
    </location>
</feature>
<sequence length="195" mass="20492" precursor="true">MKAMRLVAASFWCLMGMGLPTMVLSQPVVIHSGAGAVPMGTYLGHLVAGVDQAGVLEGVRFPIRSGMVPGVLSEAQARTASGLFRPEWLAHPVFLVGTDPLSRQWLSQHRQALIALGASGLVVQAESERAFKQVQQLAGGASLAPMVGDWLTTTLRRAGMQTYPLLVLADGRLTSSPPRAAGASPTAAPMQEARP</sequence>
<evidence type="ECO:0000256" key="2">
    <source>
        <dbReference type="SAM" id="SignalP"/>
    </source>
</evidence>
<dbReference type="NCBIfam" id="TIGR03765">
    <property type="entry name" value="ICE_PFL_4695"/>
    <property type="match status" value="1"/>
</dbReference>
<dbReference type="KEGG" id="hpse:HPF_11320"/>
<dbReference type="InterPro" id="IPR021300">
    <property type="entry name" value="Integr_conj_element_PFL4695"/>
</dbReference>
<protein>
    <recommendedName>
        <fullName evidence="5">Integrating conjugative element protein</fullName>
    </recommendedName>
</protein>
<evidence type="ECO:0000313" key="4">
    <source>
        <dbReference type="Proteomes" id="UP000293912"/>
    </source>
</evidence>
<proteinExistence type="predicted"/>
<keyword evidence="2" id="KW-0732">Signal</keyword>
<evidence type="ECO:0000313" key="3">
    <source>
        <dbReference type="EMBL" id="QBM28279.1"/>
    </source>
</evidence>
<dbReference type="EMBL" id="CP037867">
    <property type="protein sequence ID" value="QBM28279.1"/>
    <property type="molecule type" value="Genomic_DNA"/>
</dbReference>
<accession>A0A4P6WZX1</accession>